<name>A0A2P2IQQ6_RHIMU</name>
<evidence type="ECO:0000313" key="1">
    <source>
        <dbReference type="EMBL" id="MBW83549.1"/>
    </source>
</evidence>
<accession>A0A2P2IQQ6</accession>
<reference evidence="1" key="1">
    <citation type="submission" date="2018-02" db="EMBL/GenBank/DDBJ databases">
        <title>Rhizophora mucronata_Transcriptome.</title>
        <authorList>
            <person name="Meera S.P."/>
            <person name="Sreeshan A."/>
            <person name="Augustine A."/>
        </authorList>
    </citation>
    <scope>NUCLEOTIDE SEQUENCE</scope>
    <source>
        <tissue evidence="1">Leaf</tissue>
    </source>
</reference>
<organism evidence="1">
    <name type="scientific">Rhizophora mucronata</name>
    <name type="common">Asiatic mangrove</name>
    <dbReference type="NCBI Taxonomy" id="61149"/>
    <lineage>
        <taxon>Eukaryota</taxon>
        <taxon>Viridiplantae</taxon>
        <taxon>Streptophyta</taxon>
        <taxon>Embryophyta</taxon>
        <taxon>Tracheophyta</taxon>
        <taxon>Spermatophyta</taxon>
        <taxon>Magnoliopsida</taxon>
        <taxon>eudicotyledons</taxon>
        <taxon>Gunneridae</taxon>
        <taxon>Pentapetalae</taxon>
        <taxon>rosids</taxon>
        <taxon>fabids</taxon>
        <taxon>Malpighiales</taxon>
        <taxon>Rhizophoraceae</taxon>
        <taxon>Rhizophora</taxon>
    </lineage>
</organism>
<protein>
    <submittedName>
        <fullName evidence="1">Uncharacterized protein MANES_05G068000</fullName>
    </submittedName>
</protein>
<proteinExistence type="predicted"/>
<dbReference type="AlphaFoldDB" id="A0A2P2IQQ6"/>
<sequence length="30" mass="3314">METVCSSGGYQTTTNVRFRSSSSPSFVFSY</sequence>
<dbReference type="EMBL" id="GGEC01003066">
    <property type="protein sequence ID" value="MBW83549.1"/>
    <property type="molecule type" value="Transcribed_RNA"/>
</dbReference>